<proteinExistence type="predicted"/>
<feature type="signal peptide" evidence="1">
    <location>
        <begin position="1"/>
        <end position="16"/>
    </location>
</feature>
<protein>
    <submittedName>
        <fullName evidence="2">Uncharacterized protein</fullName>
    </submittedName>
</protein>
<sequence length="127" mass="14352">MKLLLIGLLIWGFAAADSPPPLTITTVPAPEGSWVYLPDGAGSFIIRVHGTTATQINVWRVPTGTGQWVNRERICDYSGVITDWSCTWRYAKDDTIHDHFVVGLRFGDQWDMTAFNVTRRHDQDHPQ</sequence>
<feature type="chain" id="PRO_5025505490" evidence="1">
    <location>
        <begin position="17"/>
        <end position="127"/>
    </location>
</feature>
<organism evidence="2 3">
    <name type="scientific">Paenibacillus rhizovicinus</name>
    <dbReference type="NCBI Taxonomy" id="2704463"/>
    <lineage>
        <taxon>Bacteria</taxon>
        <taxon>Bacillati</taxon>
        <taxon>Bacillota</taxon>
        <taxon>Bacilli</taxon>
        <taxon>Bacillales</taxon>
        <taxon>Paenibacillaceae</taxon>
        <taxon>Paenibacillus</taxon>
    </lineage>
</organism>
<dbReference type="AlphaFoldDB" id="A0A6C0P2M2"/>
<evidence type="ECO:0000313" key="2">
    <source>
        <dbReference type="EMBL" id="QHW30912.1"/>
    </source>
</evidence>
<keyword evidence="1" id="KW-0732">Signal</keyword>
<dbReference type="EMBL" id="CP048286">
    <property type="protein sequence ID" value="QHW30912.1"/>
    <property type="molecule type" value="Genomic_DNA"/>
</dbReference>
<evidence type="ECO:0000313" key="3">
    <source>
        <dbReference type="Proteomes" id="UP000479114"/>
    </source>
</evidence>
<name>A0A6C0P2M2_9BACL</name>
<dbReference type="KEGG" id="prz:GZH47_08630"/>
<dbReference type="Proteomes" id="UP000479114">
    <property type="component" value="Chromosome"/>
</dbReference>
<reference evidence="2 3" key="1">
    <citation type="submission" date="2020-02" db="EMBL/GenBank/DDBJ databases">
        <title>Paenibacillus sp. nov., isolated from rhizosphere soil of tomato.</title>
        <authorList>
            <person name="Weon H.-Y."/>
            <person name="Lee S.A."/>
        </authorList>
    </citation>
    <scope>NUCLEOTIDE SEQUENCE [LARGE SCALE GENOMIC DNA]</scope>
    <source>
        <strain evidence="2 3">14171R-81</strain>
    </source>
</reference>
<dbReference type="RefSeq" id="WP_162639721.1">
    <property type="nucleotide sequence ID" value="NZ_CP048286.1"/>
</dbReference>
<gene>
    <name evidence="2" type="ORF">GZH47_08630</name>
</gene>
<accession>A0A6C0P2M2</accession>
<evidence type="ECO:0000256" key="1">
    <source>
        <dbReference type="SAM" id="SignalP"/>
    </source>
</evidence>
<keyword evidence="3" id="KW-1185">Reference proteome</keyword>